<protein>
    <recommendedName>
        <fullName evidence="14">Riboflavin biosynthesis protein</fullName>
    </recommendedName>
    <domain>
        <recommendedName>
            <fullName evidence="14">Riboflavin kinase</fullName>
            <ecNumber evidence="14">2.7.1.26</ecNumber>
        </recommendedName>
        <alternativeName>
            <fullName evidence="14">Flavokinase</fullName>
        </alternativeName>
    </domain>
    <domain>
        <recommendedName>
            <fullName evidence="14">FMN adenylyltransferase</fullName>
            <ecNumber evidence="14">2.7.7.2</ecNumber>
        </recommendedName>
        <alternativeName>
            <fullName evidence="14">FAD pyrophosphorylase</fullName>
        </alternativeName>
        <alternativeName>
            <fullName evidence="14">FAD synthase</fullName>
        </alternativeName>
    </domain>
</protein>
<dbReference type="SUPFAM" id="SSF52374">
    <property type="entry name" value="Nucleotidylyl transferase"/>
    <property type="match status" value="1"/>
</dbReference>
<dbReference type="HOGENOM" id="CLU_048437_0_2_9"/>
<comment type="catalytic activity">
    <reaction evidence="13 14">
        <text>FMN + ATP + H(+) = FAD + diphosphate</text>
        <dbReference type="Rhea" id="RHEA:17237"/>
        <dbReference type="ChEBI" id="CHEBI:15378"/>
        <dbReference type="ChEBI" id="CHEBI:30616"/>
        <dbReference type="ChEBI" id="CHEBI:33019"/>
        <dbReference type="ChEBI" id="CHEBI:57692"/>
        <dbReference type="ChEBI" id="CHEBI:58210"/>
        <dbReference type="EC" id="2.7.7.2"/>
    </reaction>
</comment>
<dbReference type="InterPro" id="IPR023468">
    <property type="entry name" value="Riboflavin_kinase"/>
</dbReference>
<keyword evidence="5 14" id="KW-0808">Transferase</keyword>
<evidence type="ECO:0000256" key="9">
    <source>
        <dbReference type="ARBA" id="ARBA00022827"/>
    </source>
</evidence>
<keyword evidence="9 14" id="KW-0274">FAD</keyword>
<evidence type="ECO:0000256" key="13">
    <source>
        <dbReference type="ARBA" id="ARBA00049494"/>
    </source>
</evidence>
<keyword evidence="11" id="KW-0511">Multifunctional enzyme</keyword>
<reference evidence="16 17" key="1">
    <citation type="submission" date="2010-02" db="EMBL/GenBank/DDBJ databases">
        <authorList>
            <person name="Weinstock G."/>
            <person name="Sodergren E."/>
            <person name="Clifton S."/>
            <person name="Fulton L."/>
            <person name="Fulton B."/>
            <person name="Courtney L."/>
            <person name="Fronick C."/>
            <person name="Harrison M."/>
            <person name="Strong C."/>
            <person name="Farmer C."/>
            <person name="Delahaunty K."/>
            <person name="Markovic C."/>
            <person name="Hall O."/>
            <person name="Minx P."/>
            <person name="Tomlinson C."/>
            <person name="Mitreva M."/>
            <person name="Nelson J."/>
            <person name="Hou S."/>
            <person name="Wollam A."/>
            <person name="Pepin K.H."/>
            <person name="Johnson M."/>
            <person name="Bhonagiri V."/>
            <person name="Zhang X."/>
            <person name="Suruliraj S."/>
            <person name="Warren W."/>
            <person name="Chinwalla A."/>
            <person name="Mardis E.R."/>
            <person name="Wilson R.K."/>
        </authorList>
    </citation>
    <scope>NUCLEOTIDE SEQUENCE [LARGE SCALE GENOMIC DNA]</scope>
    <source>
        <strain evidence="16 17">DSM 2876</strain>
    </source>
</reference>
<dbReference type="GeneID" id="98918373"/>
<dbReference type="InterPro" id="IPR015865">
    <property type="entry name" value="Riboflavin_kinase_bac/euk"/>
</dbReference>
<dbReference type="InterPro" id="IPR002606">
    <property type="entry name" value="Riboflavin_kinase_bac"/>
</dbReference>
<dbReference type="Gene3D" id="3.40.50.620">
    <property type="entry name" value="HUPs"/>
    <property type="match status" value="1"/>
</dbReference>
<dbReference type="NCBIfam" id="TIGR00083">
    <property type="entry name" value="ribF"/>
    <property type="match status" value="1"/>
</dbReference>
<dbReference type="GO" id="GO:0009398">
    <property type="term" value="P:FMN biosynthetic process"/>
    <property type="evidence" value="ECO:0007669"/>
    <property type="project" value="UniProtKB-UniRule"/>
</dbReference>
<dbReference type="NCBIfam" id="TIGR00125">
    <property type="entry name" value="cyt_tran_rel"/>
    <property type="match status" value="1"/>
</dbReference>
<feature type="domain" description="Riboflavin kinase" evidence="15">
    <location>
        <begin position="177"/>
        <end position="299"/>
    </location>
</feature>
<keyword evidence="17" id="KW-1185">Reference proteome</keyword>
<dbReference type="GO" id="GO:0008531">
    <property type="term" value="F:riboflavin kinase activity"/>
    <property type="evidence" value="ECO:0007669"/>
    <property type="project" value="UniProtKB-UniRule"/>
</dbReference>
<evidence type="ECO:0000313" key="16">
    <source>
        <dbReference type="EMBL" id="EFF68128.1"/>
    </source>
</evidence>
<dbReference type="PANTHER" id="PTHR22749">
    <property type="entry name" value="RIBOFLAVIN KINASE/FMN ADENYLYLTRANSFERASE"/>
    <property type="match status" value="1"/>
</dbReference>
<evidence type="ECO:0000256" key="2">
    <source>
        <dbReference type="ARBA" id="ARBA00005201"/>
    </source>
</evidence>
<dbReference type="InterPro" id="IPR023465">
    <property type="entry name" value="Riboflavin_kinase_dom_sf"/>
</dbReference>
<dbReference type="SMART" id="SM00904">
    <property type="entry name" value="Flavokinase"/>
    <property type="match status" value="1"/>
</dbReference>
<evidence type="ECO:0000256" key="6">
    <source>
        <dbReference type="ARBA" id="ARBA00022695"/>
    </source>
</evidence>
<dbReference type="PANTHER" id="PTHR22749:SF6">
    <property type="entry name" value="RIBOFLAVIN KINASE"/>
    <property type="match status" value="1"/>
</dbReference>
<dbReference type="CDD" id="cd02064">
    <property type="entry name" value="FAD_synthetase_N"/>
    <property type="match status" value="1"/>
</dbReference>
<dbReference type="GO" id="GO:0009231">
    <property type="term" value="P:riboflavin biosynthetic process"/>
    <property type="evidence" value="ECO:0007669"/>
    <property type="project" value="InterPro"/>
</dbReference>
<evidence type="ECO:0000256" key="14">
    <source>
        <dbReference type="PIRNR" id="PIRNR004491"/>
    </source>
</evidence>
<evidence type="ECO:0000256" key="5">
    <source>
        <dbReference type="ARBA" id="ARBA00022679"/>
    </source>
</evidence>
<keyword evidence="10 14" id="KW-0067">ATP-binding</keyword>
<dbReference type="UniPathway" id="UPA00276">
    <property type="reaction ID" value="UER00406"/>
</dbReference>
<comment type="pathway">
    <text evidence="1 14">Cofactor biosynthesis; FAD biosynthesis; FAD from FMN: step 1/1.</text>
</comment>
<evidence type="ECO:0000259" key="15">
    <source>
        <dbReference type="SMART" id="SM00904"/>
    </source>
</evidence>
<keyword evidence="6 14" id="KW-0548">Nucleotidyltransferase</keyword>
<dbReference type="PIRSF" id="PIRSF004491">
    <property type="entry name" value="FAD_Synth"/>
    <property type="match status" value="1"/>
</dbReference>
<dbReference type="SUPFAM" id="SSF82114">
    <property type="entry name" value="Riboflavin kinase-like"/>
    <property type="match status" value="1"/>
</dbReference>
<dbReference type="UniPathway" id="UPA00277">
    <property type="reaction ID" value="UER00407"/>
</dbReference>
<dbReference type="GO" id="GO:0006747">
    <property type="term" value="P:FAD biosynthetic process"/>
    <property type="evidence" value="ECO:0007669"/>
    <property type="project" value="UniProtKB-UniRule"/>
</dbReference>
<evidence type="ECO:0000256" key="10">
    <source>
        <dbReference type="ARBA" id="ARBA00022840"/>
    </source>
</evidence>
<sequence>MLYVKDKNFISKENTVVTFGKFDGIHNGHRLLIEKAVRIGHEQGIKVVLCTFNMDNWNAKPQKAITTPDERAYICEKYGIDVLYEYPFDNEIAGMLPEEFLKYFLKEKLNAKFVVIGADWRFGKNRSGDAALLKAYEDKYCYSSYVIEKETYNNTEISSTWIRNEIEKSDLSTVKKLLGYDYFFKGKVVHGKQLGRTIGFPTLNLIPSPNKILPEYGVYESEVVIDNHMYKGVTNIGIRPTIDDGTYVTVETFVLDFDEDVYDSDVIIRLKKFIRPEQKFDSVNGLKKQLEADIAFVRG</sequence>
<accession>D4RZY0</accession>
<dbReference type="EC" id="2.7.7.2" evidence="14"/>
<proteinExistence type="inferred from homology"/>
<dbReference type="EMBL" id="ABWN01000030">
    <property type="protein sequence ID" value="EFF68128.1"/>
    <property type="molecule type" value="Genomic_DNA"/>
</dbReference>
<evidence type="ECO:0000256" key="3">
    <source>
        <dbReference type="ARBA" id="ARBA00022630"/>
    </source>
</evidence>
<dbReference type="InterPro" id="IPR014729">
    <property type="entry name" value="Rossmann-like_a/b/a_fold"/>
</dbReference>
<dbReference type="NCBIfam" id="NF004162">
    <property type="entry name" value="PRK05627.1-5"/>
    <property type="match status" value="1"/>
</dbReference>
<dbReference type="GO" id="GO:0005524">
    <property type="term" value="F:ATP binding"/>
    <property type="evidence" value="ECO:0007669"/>
    <property type="project" value="UniProtKB-UniRule"/>
</dbReference>
<keyword evidence="8 14" id="KW-0418">Kinase</keyword>
<keyword evidence="7 14" id="KW-0547">Nucleotide-binding</keyword>
<dbReference type="InterPro" id="IPR004821">
    <property type="entry name" value="Cyt_trans-like"/>
</dbReference>
<dbReference type="RefSeq" id="WP_005602959.1">
    <property type="nucleotide sequence ID" value="NZ_GG663524.1"/>
</dbReference>
<name>D4RZY0_9FIRM</name>
<organism evidence="16 17">
    <name type="scientific">Eshraghiella crossota DSM 2876</name>
    <dbReference type="NCBI Taxonomy" id="511680"/>
    <lineage>
        <taxon>Bacteria</taxon>
        <taxon>Bacillati</taxon>
        <taxon>Bacillota</taxon>
        <taxon>Clostridia</taxon>
        <taxon>Lachnospirales</taxon>
        <taxon>Lachnospiraceae</taxon>
        <taxon>Eshraghiella</taxon>
    </lineage>
</organism>
<comment type="caution">
    <text evidence="16">The sequence shown here is derived from an EMBL/GenBank/DDBJ whole genome shotgun (WGS) entry which is preliminary data.</text>
</comment>
<dbReference type="Gene3D" id="2.40.30.30">
    <property type="entry name" value="Riboflavin kinase-like"/>
    <property type="match status" value="1"/>
</dbReference>
<keyword evidence="4 14" id="KW-0288">FMN</keyword>
<dbReference type="InterPro" id="IPR015864">
    <property type="entry name" value="FAD_synthase"/>
</dbReference>
<dbReference type="Pfam" id="PF01687">
    <property type="entry name" value="Flavokinase"/>
    <property type="match status" value="1"/>
</dbReference>
<dbReference type="GO" id="GO:0003919">
    <property type="term" value="F:FMN adenylyltransferase activity"/>
    <property type="evidence" value="ECO:0007669"/>
    <property type="project" value="UniProtKB-UniRule"/>
</dbReference>
<dbReference type="AlphaFoldDB" id="D4RZY0"/>
<comment type="similarity">
    <text evidence="14">Belongs to the ribF family.</text>
</comment>
<evidence type="ECO:0000256" key="12">
    <source>
        <dbReference type="ARBA" id="ARBA00047880"/>
    </source>
</evidence>
<dbReference type="Pfam" id="PF06574">
    <property type="entry name" value="FAD_syn"/>
    <property type="match status" value="1"/>
</dbReference>
<dbReference type="EC" id="2.7.1.26" evidence="14"/>
<evidence type="ECO:0000256" key="1">
    <source>
        <dbReference type="ARBA" id="ARBA00004726"/>
    </source>
</evidence>
<evidence type="ECO:0000256" key="11">
    <source>
        <dbReference type="ARBA" id="ARBA00023268"/>
    </source>
</evidence>
<evidence type="ECO:0000256" key="8">
    <source>
        <dbReference type="ARBA" id="ARBA00022777"/>
    </source>
</evidence>
<evidence type="ECO:0000313" key="17">
    <source>
        <dbReference type="Proteomes" id="UP000006238"/>
    </source>
</evidence>
<gene>
    <name evidence="16" type="primary">ribF</name>
    <name evidence="16" type="ORF">BUTYVIB_01396</name>
</gene>
<keyword evidence="3 14" id="KW-0285">Flavoprotein</keyword>
<evidence type="ECO:0000256" key="7">
    <source>
        <dbReference type="ARBA" id="ARBA00022741"/>
    </source>
</evidence>
<evidence type="ECO:0000256" key="4">
    <source>
        <dbReference type="ARBA" id="ARBA00022643"/>
    </source>
</evidence>
<dbReference type="eggNOG" id="COG0196">
    <property type="taxonomic scope" value="Bacteria"/>
</dbReference>
<dbReference type="STRING" id="45851.BHV86_00085"/>
<comment type="pathway">
    <text evidence="2 14">Cofactor biosynthesis; FMN biosynthesis; FMN from riboflavin (ATP route): step 1/1.</text>
</comment>
<comment type="catalytic activity">
    <reaction evidence="12 14">
        <text>riboflavin + ATP = FMN + ADP + H(+)</text>
        <dbReference type="Rhea" id="RHEA:14357"/>
        <dbReference type="ChEBI" id="CHEBI:15378"/>
        <dbReference type="ChEBI" id="CHEBI:30616"/>
        <dbReference type="ChEBI" id="CHEBI:57986"/>
        <dbReference type="ChEBI" id="CHEBI:58210"/>
        <dbReference type="ChEBI" id="CHEBI:456216"/>
        <dbReference type="EC" id="2.7.1.26"/>
    </reaction>
</comment>
<dbReference type="Proteomes" id="UP000006238">
    <property type="component" value="Unassembled WGS sequence"/>
</dbReference>